<gene>
    <name evidence="1" type="ORF">CMASS_08215</name>
</gene>
<dbReference type="EMBL" id="CP063189">
    <property type="protein sequence ID" value="WCZ33069.1"/>
    <property type="molecule type" value="Genomic_DNA"/>
</dbReference>
<evidence type="ECO:0000313" key="1">
    <source>
        <dbReference type="EMBL" id="WCZ33069.1"/>
    </source>
</evidence>
<accession>A0ABY7U907</accession>
<dbReference type="Proteomes" id="UP001220064">
    <property type="component" value="Chromosome"/>
</dbReference>
<evidence type="ECO:0000313" key="2">
    <source>
        <dbReference type="Proteomes" id="UP001220064"/>
    </source>
</evidence>
<proteinExistence type="predicted"/>
<reference evidence="1 2" key="1">
    <citation type="submission" date="2020-10" db="EMBL/GenBank/DDBJ databases">
        <title>Complete genome sequence of Corynebacterium massiliense DSM 45435, type strain of Corynebacterium massiliense.</title>
        <authorList>
            <person name="Busche T."/>
            <person name="Kalinowski J."/>
            <person name="Ruckert C."/>
        </authorList>
    </citation>
    <scope>NUCLEOTIDE SEQUENCE [LARGE SCALE GENOMIC DNA]</scope>
    <source>
        <strain evidence="1 2">DSM 45435</strain>
    </source>
</reference>
<organism evidence="1 2">
    <name type="scientific">Corynebacterium massiliense DSM 45435</name>
    <dbReference type="NCBI Taxonomy" id="1121364"/>
    <lineage>
        <taxon>Bacteria</taxon>
        <taxon>Bacillati</taxon>
        <taxon>Actinomycetota</taxon>
        <taxon>Actinomycetes</taxon>
        <taxon>Mycobacteriales</taxon>
        <taxon>Corynebacteriaceae</taxon>
        <taxon>Corynebacterium</taxon>
    </lineage>
</organism>
<sequence>MEALSREDLSRFLDYAANDARIVVHYLGTVWGYNITPPVTISSGGARALKSGILKFWREEGFIDSGDIGSVLVDSGKPGNAIFRRMFQGLKTRGVELESDRDSLEYYAVRGLGPVDGDACVSHALWADAFAGGYNTCPSPGVHAYPTYDWDLQSAYPTAMASIYDPDYTDGGVIKEHIDKRELTLDDFPLGYLTPFVGHVSWVFPDDVETPCLPVRRGNSLIFPQTSYGCGFGEDERLDEDGLDREGRDLGGRDYTREQLDEIAARVNGEIGGVFHGSTCAGPEVYLALKLGARVFCQTGITLKLLTREVDGEVVRSRSLRPALRQMVLDRAVAKETYGKKSLQELTIKVATNSCYGKLAQDVVDQNGWNAYAEEMENIGGSAVTSPYHAAMTTSLVRAALTAVSNQTSILSATTDGVITADDDLERHDLFGLAEILRESRLALADDDSIWEVKHQQSDLVNLSTRANVSREDGGVLAKGGVRTPKV</sequence>
<evidence type="ECO:0008006" key="3">
    <source>
        <dbReference type="Google" id="ProtNLM"/>
    </source>
</evidence>
<protein>
    <recommendedName>
        <fullName evidence="3">DNA-directed DNA polymerase</fullName>
    </recommendedName>
</protein>
<dbReference type="SUPFAM" id="SSF56672">
    <property type="entry name" value="DNA/RNA polymerases"/>
    <property type="match status" value="1"/>
</dbReference>
<keyword evidence="2" id="KW-1185">Reference proteome</keyword>
<dbReference type="InterPro" id="IPR043502">
    <property type="entry name" value="DNA/RNA_pol_sf"/>
</dbReference>
<name>A0ABY7U907_9CORY</name>